<dbReference type="OrthoDB" id="591557at2759"/>
<dbReference type="PANTHER" id="PTHR31672">
    <property type="entry name" value="BNACNNG10540D PROTEIN"/>
    <property type="match status" value="1"/>
</dbReference>
<keyword evidence="3" id="KW-1185">Reference proteome</keyword>
<proteinExistence type="predicted"/>
<gene>
    <name evidence="2" type="ORF">ANE_LOCUS7111</name>
</gene>
<evidence type="ECO:0000313" key="2">
    <source>
        <dbReference type="EMBL" id="VVA96666.1"/>
    </source>
</evidence>
<feature type="domain" description="F-box associated beta-propeller type 1" evidence="1">
    <location>
        <begin position="113"/>
        <end position="341"/>
    </location>
</feature>
<reference evidence="2" key="1">
    <citation type="submission" date="2019-07" db="EMBL/GenBank/DDBJ databases">
        <authorList>
            <person name="Dittberner H."/>
        </authorList>
    </citation>
    <scope>NUCLEOTIDE SEQUENCE [LARGE SCALE GENOMIC DNA]</scope>
</reference>
<dbReference type="SUPFAM" id="SSF81383">
    <property type="entry name" value="F-box domain"/>
    <property type="match status" value="1"/>
</dbReference>
<dbReference type="Pfam" id="PF07734">
    <property type="entry name" value="FBA_1"/>
    <property type="match status" value="1"/>
</dbReference>
<dbReference type="InterPro" id="IPR011043">
    <property type="entry name" value="Gal_Oxase/kelch_b-propeller"/>
</dbReference>
<dbReference type="InterPro" id="IPR036047">
    <property type="entry name" value="F-box-like_dom_sf"/>
</dbReference>
<dbReference type="InterPro" id="IPR050796">
    <property type="entry name" value="SCF_F-box_component"/>
</dbReference>
<dbReference type="InterPro" id="IPR006527">
    <property type="entry name" value="F-box-assoc_dom_typ1"/>
</dbReference>
<dbReference type="PANTHER" id="PTHR31672:SF13">
    <property type="entry name" value="F-BOX PROTEIN CPR30-LIKE"/>
    <property type="match status" value="1"/>
</dbReference>
<evidence type="ECO:0000313" key="3">
    <source>
        <dbReference type="Proteomes" id="UP000489600"/>
    </source>
</evidence>
<dbReference type="Gene3D" id="2.120.10.80">
    <property type="entry name" value="Kelch-type beta propeller"/>
    <property type="match status" value="1"/>
</dbReference>
<sequence length="389" mass="44140">MTEIILRSPVRSVGRFRCVSKAFCSLLTDPRFAKNHLGLNLRTLNRKVILSLNNLFAVDIDSIGDGSEGNRKFPAVELDYPLKQERDLLPVMKTRTARYTIWSDAEMAYSDYDQSRVVVVGSSNGLLCVSSDDDIVFLYNPTTGESKRIPDLPESMRPKLVNKDMVAYDIHGFGFDALKDDYKVVKFVVSGSIGNVRNNELEASVYSLRADSWRRICNLRYKHVHPTSGVHLNGAIHWIVKLKEDPNKRVVAAFDLETEEFREIPLPDEAGECNHPFMKLDVGSLKGSLCVSYSCHVVHDDIWVMNEYGLQSSWCKIRISILYTSMKPICSTKNDKEVVLMIDRSLVLYNFECDTWRALRIRKVKLGDGFEGNTYVESLISPNSYGVES</sequence>
<dbReference type="InterPro" id="IPR017451">
    <property type="entry name" value="F-box-assoc_interact_dom"/>
</dbReference>
<comment type="caution">
    <text evidence="2">The sequence shown here is derived from an EMBL/GenBank/DDBJ whole genome shotgun (WGS) entry which is preliminary data.</text>
</comment>
<dbReference type="SUPFAM" id="SSF50965">
    <property type="entry name" value="Galactose oxidase, central domain"/>
    <property type="match status" value="1"/>
</dbReference>
<protein>
    <recommendedName>
        <fullName evidence="1">F-box associated beta-propeller type 1 domain-containing protein</fullName>
    </recommendedName>
</protein>
<dbReference type="InterPro" id="IPR015915">
    <property type="entry name" value="Kelch-typ_b-propeller"/>
</dbReference>
<dbReference type="NCBIfam" id="TIGR01640">
    <property type="entry name" value="F_box_assoc_1"/>
    <property type="match status" value="1"/>
</dbReference>
<accession>A0A565B4R5</accession>
<name>A0A565B4R5_9BRAS</name>
<dbReference type="AlphaFoldDB" id="A0A565B4R5"/>
<dbReference type="EMBL" id="CABITT030000003">
    <property type="protein sequence ID" value="VVA96666.1"/>
    <property type="molecule type" value="Genomic_DNA"/>
</dbReference>
<evidence type="ECO:0000259" key="1">
    <source>
        <dbReference type="Pfam" id="PF07734"/>
    </source>
</evidence>
<dbReference type="Proteomes" id="UP000489600">
    <property type="component" value="Unassembled WGS sequence"/>
</dbReference>
<organism evidence="2 3">
    <name type="scientific">Arabis nemorensis</name>
    <dbReference type="NCBI Taxonomy" id="586526"/>
    <lineage>
        <taxon>Eukaryota</taxon>
        <taxon>Viridiplantae</taxon>
        <taxon>Streptophyta</taxon>
        <taxon>Embryophyta</taxon>
        <taxon>Tracheophyta</taxon>
        <taxon>Spermatophyta</taxon>
        <taxon>Magnoliopsida</taxon>
        <taxon>eudicotyledons</taxon>
        <taxon>Gunneridae</taxon>
        <taxon>Pentapetalae</taxon>
        <taxon>rosids</taxon>
        <taxon>malvids</taxon>
        <taxon>Brassicales</taxon>
        <taxon>Brassicaceae</taxon>
        <taxon>Arabideae</taxon>
        <taxon>Arabis</taxon>
    </lineage>
</organism>